<sequence>MGCRRRVIIWMPQGGHLGIGITWRFNSGLTSSRVRERREAHRHAPPDPRPAAGRYRRGAAKTTSLHFKFVISSEIFT</sequence>
<gene>
    <name evidence="2" type="ORF">EVAR_38731_1</name>
</gene>
<evidence type="ECO:0000256" key="1">
    <source>
        <dbReference type="SAM" id="MobiDB-lite"/>
    </source>
</evidence>
<accession>A0A4C1YQG8</accession>
<feature type="region of interest" description="Disordered" evidence="1">
    <location>
        <begin position="34"/>
        <end position="57"/>
    </location>
</feature>
<comment type="caution">
    <text evidence="2">The sequence shown here is derived from an EMBL/GenBank/DDBJ whole genome shotgun (WGS) entry which is preliminary data.</text>
</comment>
<feature type="compositionally biased region" description="Basic and acidic residues" evidence="1">
    <location>
        <begin position="34"/>
        <end position="46"/>
    </location>
</feature>
<name>A0A4C1YQG8_EUMVA</name>
<evidence type="ECO:0000313" key="2">
    <source>
        <dbReference type="EMBL" id="GBP77152.1"/>
    </source>
</evidence>
<keyword evidence="3" id="KW-1185">Reference proteome</keyword>
<proteinExistence type="predicted"/>
<evidence type="ECO:0000313" key="3">
    <source>
        <dbReference type="Proteomes" id="UP000299102"/>
    </source>
</evidence>
<dbReference type="AlphaFoldDB" id="A0A4C1YQG8"/>
<protein>
    <submittedName>
        <fullName evidence="2">Uncharacterized protein</fullName>
    </submittedName>
</protein>
<organism evidence="2 3">
    <name type="scientific">Eumeta variegata</name>
    <name type="common">Bagworm moth</name>
    <name type="synonym">Eumeta japonica</name>
    <dbReference type="NCBI Taxonomy" id="151549"/>
    <lineage>
        <taxon>Eukaryota</taxon>
        <taxon>Metazoa</taxon>
        <taxon>Ecdysozoa</taxon>
        <taxon>Arthropoda</taxon>
        <taxon>Hexapoda</taxon>
        <taxon>Insecta</taxon>
        <taxon>Pterygota</taxon>
        <taxon>Neoptera</taxon>
        <taxon>Endopterygota</taxon>
        <taxon>Lepidoptera</taxon>
        <taxon>Glossata</taxon>
        <taxon>Ditrysia</taxon>
        <taxon>Tineoidea</taxon>
        <taxon>Psychidae</taxon>
        <taxon>Oiketicinae</taxon>
        <taxon>Eumeta</taxon>
    </lineage>
</organism>
<reference evidence="2 3" key="1">
    <citation type="journal article" date="2019" name="Commun. Biol.">
        <title>The bagworm genome reveals a unique fibroin gene that provides high tensile strength.</title>
        <authorList>
            <person name="Kono N."/>
            <person name="Nakamura H."/>
            <person name="Ohtoshi R."/>
            <person name="Tomita M."/>
            <person name="Numata K."/>
            <person name="Arakawa K."/>
        </authorList>
    </citation>
    <scope>NUCLEOTIDE SEQUENCE [LARGE SCALE GENOMIC DNA]</scope>
</reference>
<dbReference type="Proteomes" id="UP000299102">
    <property type="component" value="Unassembled WGS sequence"/>
</dbReference>
<dbReference type="EMBL" id="BGZK01001319">
    <property type="protein sequence ID" value="GBP77152.1"/>
    <property type="molecule type" value="Genomic_DNA"/>
</dbReference>